<sequence length="85" mass="9466">MSTLRPVAYFISEDVSTENMNSEDMAILMAHNTLLGALMEIHQTLVDVRSSPLLCEEYGGTHSRGQRRRVGLWVLDRCGSKSGLL</sequence>
<dbReference type="OrthoDB" id="2309723at2759"/>
<dbReference type="EMBL" id="KN823061">
    <property type="protein sequence ID" value="KIO24425.1"/>
    <property type="molecule type" value="Genomic_DNA"/>
</dbReference>
<proteinExistence type="predicted"/>
<reference evidence="2" key="2">
    <citation type="submission" date="2015-01" db="EMBL/GenBank/DDBJ databases">
        <title>Evolutionary Origins and Diversification of the Mycorrhizal Mutualists.</title>
        <authorList>
            <consortium name="DOE Joint Genome Institute"/>
            <consortium name="Mycorrhizal Genomics Consortium"/>
            <person name="Kohler A."/>
            <person name="Kuo A."/>
            <person name="Nagy L.G."/>
            <person name="Floudas D."/>
            <person name="Copeland A."/>
            <person name="Barry K.W."/>
            <person name="Cichocki N."/>
            <person name="Veneault-Fourrey C."/>
            <person name="LaButti K."/>
            <person name="Lindquist E.A."/>
            <person name="Lipzen A."/>
            <person name="Lundell T."/>
            <person name="Morin E."/>
            <person name="Murat C."/>
            <person name="Riley R."/>
            <person name="Ohm R."/>
            <person name="Sun H."/>
            <person name="Tunlid A."/>
            <person name="Henrissat B."/>
            <person name="Grigoriev I.V."/>
            <person name="Hibbett D.S."/>
            <person name="Martin F."/>
        </authorList>
    </citation>
    <scope>NUCLEOTIDE SEQUENCE [LARGE SCALE GENOMIC DNA]</scope>
    <source>
        <strain evidence="2">MUT 4182</strain>
    </source>
</reference>
<accession>A0A0C3Q5I8</accession>
<dbReference type="Proteomes" id="UP000054248">
    <property type="component" value="Unassembled WGS sequence"/>
</dbReference>
<evidence type="ECO:0000313" key="2">
    <source>
        <dbReference type="Proteomes" id="UP000054248"/>
    </source>
</evidence>
<dbReference type="HOGENOM" id="CLU_2518853_0_0_1"/>
<reference evidence="1 2" key="1">
    <citation type="submission" date="2014-04" db="EMBL/GenBank/DDBJ databases">
        <authorList>
            <consortium name="DOE Joint Genome Institute"/>
            <person name="Kuo A."/>
            <person name="Girlanda M."/>
            <person name="Perotto S."/>
            <person name="Kohler A."/>
            <person name="Nagy L.G."/>
            <person name="Floudas D."/>
            <person name="Copeland A."/>
            <person name="Barry K.W."/>
            <person name="Cichocki N."/>
            <person name="Veneault-Fourrey C."/>
            <person name="LaButti K."/>
            <person name="Lindquist E.A."/>
            <person name="Lipzen A."/>
            <person name="Lundell T."/>
            <person name="Morin E."/>
            <person name="Murat C."/>
            <person name="Sun H."/>
            <person name="Tunlid A."/>
            <person name="Henrissat B."/>
            <person name="Grigoriev I.V."/>
            <person name="Hibbett D.S."/>
            <person name="Martin F."/>
            <person name="Nordberg H.P."/>
            <person name="Cantor M.N."/>
            <person name="Hua S.X."/>
        </authorList>
    </citation>
    <scope>NUCLEOTIDE SEQUENCE [LARGE SCALE GENOMIC DNA]</scope>
    <source>
        <strain evidence="1 2">MUT 4182</strain>
    </source>
</reference>
<evidence type="ECO:0000313" key="1">
    <source>
        <dbReference type="EMBL" id="KIO24425.1"/>
    </source>
</evidence>
<keyword evidence="2" id="KW-1185">Reference proteome</keyword>
<gene>
    <name evidence="1" type="ORF">M407DRAFT_244437</name>
</gene>
<organism evidence="1 2">
    <name type="scientific">Tulasnella calospora MUT 4182</name>
    <dbReference type="NCBI Taxonomy" id="1051891"/>
    <lineage>
        <taxon>Eukaryota</taxon>
        <taxon>Fungi</taxon>
        <taxon>Dikarya</taxon>
        <taxon>Basidiomycota</taxon>
        <taxon>Agaricomycotina</taxon>
        <taxon>Agaricomycetes</taxon>
        <taxon>Cantharellales</taxon>
        <taxon>Tulasnellaceae</taxon>
        <taxon>Tulasnella</taxon>
    </lineage>
</organism>
<feature type="non-terminal residue" evidence="1">
    <location>
        <position position="85"/>
    </location>
</feature>
<dbReference type="AlphaFoldDB" id="A0A0C3Q5I8"/>
<name>A0A0C3Q5I8_9AGAM</name>
<protein>
    <submittedName>
        <fullName evidence="1">Uncharacterized protein</fullName>
    </submittedName>
</protein>